<dbReference type="InterPro" id="IPR051824">
    <property type="entry name" value="LRR_Rcpt-Like_S/T_Kinase"/>
</dbReference>
<keyword evidence="13" id="KW-0325">Glycoprotein</keyword>
<dbReference type="PROSITE" id="PS50011">
    <property type="entry name" value="PROTEIN_KINASE_DOM"/>
    <property type="match status" value="1"/>
</dbReference>
<evidence type="ECO:0000313" key="20">
    <source>
        <dbReference type="EMBL" id="JAT49549.1"/>
    </source>
</evidence>
<protein>
    <recommendedName>
        <fullName evidence="2">non-specific serine/threonine protein kinase</fullName>
        <ecNumber evidence="2">2.7.11.1</ecNumber>
    </recommendedName>
</protein>
<dbReference type="InterPro" id="IPR032675">
    <property type="entry name" value="LRR_dom_sf"/>
</dbReference>
<keyword evidence="8" id="KW-0677">Repeat</keyword>
<evidence type="ECO:0000259" key="18">
    <source>
        <dbReference type="PROSITE" id="PS50011"/>
    </source>
</evidence>
<dbReference type="FunFam" id="3.80.10.10:FF:000673">
    <property type="entry name" value="Probable LRR receptor-like serine/threonine-protein kinase At2g02780"/>
    <property type="match status" value="1"/>
</dbReference>
<gene>
    <name evidence="20" type="primary">At1g14390_1</name>
    <name evidence="19" type="synonym">At1g14390_2</name>
    <name evidence="20" type="ORF">g.59585</name>
    <name evidence="19" type="ORF">g.59587</name>
</gene>
<organism evidence="20">
    <name type="scientific">Anthurium amnicola</name>
    <dbReference type="NCBI Taxonomy" id="1678845"/>
    <lineage>
        <taxon>Eukaryota</taxon>
        <taxon>Viridiplantae</taxon>
        <taxon>Streptophyta</taxon>
        <taxon>Embryophyta</taxon>
        <taxon>Tracheophyta</taxon>
        <taxon>Spermatophyta</taxon>
        <taxon>Magnoliopsida</taxon>
        <taxon>Liliopsida</taxon>
        <taxon>Araceae</taxon>
        <taxon>Pothoideae</taxon>
        <taxon>Potheae</taxon>
        <taxon>Anthurium</taxon>
    </lineage>
</organism>
<evidence type="ECO:0000256" key="16">
    <source>
        <dbReference type="SAM" id="Phobius"/>
    </source>
</evidence>
<dbReference type="EMBL" id="GDJX01019131">
    <property type="protein sequence ID" value="JAT48805.1"/>
    <property type="molecule type" value="Transcribed_RNA"/>
</dbReference>
<keyword evidence="6 16" id="KW-0812">Transmembrane</keyword>
<keyword evidence="10 16" id="KW-1133">Transmembrane helix</keyword>
<dbReference type="Gene3D" id="3.80.10.10">
    <property type="entry name" value="Ribonuclease Inhibitor"/>
    <property type="match status" value="2"/>
</dbReference>
<dbReference type="FunFam" id="1.10.510.10:FF:000431">
    <property type="entry name" value="Putative inactive leucine-rich repeat receptor-like protein kinase"/>
    <property type="match status" value="1"/>
</dbReference>
<evidence type="ECO:0000256" key="11">
    <source>
        <dbReference type="ARBA" id="ARBA00023136"/>
    </source>
</evidence>
<feature type="signal peptide" evidence="17">
    <location>
        <begin position="1"/>
        <end position="17"/>
    </location>
</feature>
<evidence type="ECO:0000256" key="13">
    <source>
        <dbReference type="ARBA" id="ARBA00023180"/>
    </source>
</evidence>
<dbReference type="GO" id="GO:0016020">
    <property type="term" value="C:membrane"/>
    <property type="evidence" value="ECO:0007669"/>
    <property type="project" value="UniProtKB-SubCell"/>
</dbReference>
<dbReference type="SMART" id="SM00369">
    <property type="entry name" value="LRR_TYP"/>
    <property type="match status" value="3"/>
</dbReference>
<comment type="catalytic activity">
    <reaction evidence="14">
        <text>L-threonyl-[protein] + ATP = O-phospho-L-threonyl-[protein] + ADP + H(+)</text>
        <dbReference type="Rhea" id="RHEA:46608"/>
        <dbReference type="Rhea" id="RHEA-COMP:11060"/>
        <dbReference type="Rhea" id="RHEA-COMP:11605"/>
        <dbReference type="ChEBI" id="CHEBI:15378"/>
        <dbReference type="ChEBI" id="CHEBI:30013"/>
        <dbReference type="ChEBI" id="CHEBI:30616"/>
        <dbReference type="ChEBI" id="CHEBI:61977"/>
        <dbReference type="ChEBI" id="CHEBI:456216"/>
        <dbReference type="EC" id="2.7.11.1"/>
    </reaction>
</comment>
<feature type="transmembrane region" description="Helical" evidence="16">
    <location>
        <begin position="346"/>
        <end position="370"/>
    </location>
</feature>
<dbReference type="PANTHER" id="PTHR48006">
    <property type="entry name" value="LEUCINE-RICH REPEAT-CONTAINING PROTEIN DDB_G0281931-RELATED"/>
    <property type="match status" value="1"/>
</dbReference>
<evidence type="ECO:0000256" key="4">
    <source>
        <dbReference type="ARBA" id="ARBA00022614"/>
    </source>
</evidence>
<evidence type="ECO:0000256" key="10">
    <source>
        <dbReference type="ARBA" id="ARBA00022989"/>
    </source>
</evidence>
<dbReference type="EC" id="2.7.11.1" evidence="2"/>
<name>A0A1D1Y4H4_9ARAE</name>
<evidence type="ECO:0000313" key="19">
    <source>
        <dbReference type="EMBL" id="JAT48805.1"/>
    </source>
</evidence>
<dbReference type="GO" id="GO:0004674">
    <property type="term" value="F:protein serine/threonine kinase activity"/>
    <property type="evidence" value="ECO:0007669"/>
    <property type="project" value="UniProtKB-KW"/>
</dbReference>
<evidence type="ECO:0000256" key="6">
    <source>
        <dbReference type="ARBA" id="ARBA00022692"/>
    </source>
</evidence>
<dbReference type="InterPro" id="IPR000719">
    <property type="entry name" value="Prot_kinase_dom"/>
</dbReference>
<evidence type="ECO:0000256" key="7">
    <source>
        <dbReference type="ARBA" id="ARBA00022729"/>
    </source>
</evidence>
<dbReference type="InterPro" id="IPR003591">
    <property type="entry name" value="Leu-rich_rpt_typical-subtyp"/>
</dbReference>
<evidence type="ECO:0000256" key="5">
    <source>
        <dbReference type="ARBA" id="ARBA00022679"/>
    </source>
</evidence>
<dbReference type="Pfam" id="PF00560">
    <property type="entry name" value="LRR_1"/>
    <property type="match status" value="3"/>
</dbReference>
<dbReference type="InterPro" id="IPR001245">
    <property type="entry name" value="Ser-Thr/Tyr_kinase_cat_dom"/>
</dbReference>
<dbReference type="EMBL" id="GDJX01018387">
    <property type="protein sequence ID" value="JAT49549.1"/>
    <property type="molecule type" value="Transcribed_RNA"/>
</dbReference>
<proteinExistence type="predicted"/>
<accession>A0A1D1Y4H4</accession>
<sequence>MARPWWFLLMLWASSISLSLLSSSSSSAQQLSPSQTKTLLRLHRILEYPPAFNGWTNYTNPCYLPPSPSLSLVCCGYRVTELSVSGAPGAARLSPSFSIDSLFTTLSRLPSLTVLSLVSLGLWGPLPAKVHRFPSLRVLNLSSNHISGGIPREISTMASLLSLVLDGNQLNGTVPDLGSLPALEEVNLAGNRLGPEFPALGRSVVAAVLRNNSFRATIPPATQRLGNLQRLDASSNQLVGPIPPFLLSLPSLRHLDLSRNLLAGPLPANLSCGAQLEFVDISGNRLVGWLPACIRSNSSGVVLLDSGNCLASGDSRYQHPSSYCNEGAIAAAVPTTNKGGQFKNKLGFILGIVGGIVGAAVVLGLVLFLISMRARRENAGMGGLLKSVSVKSSSVLASPPPRTDARHMSHAVRLGTMGLMPYREFRMEELEEATNNFDSSNLMQENSQHQMYRGWLQDGSTIIIRCLKLKQRYSPQSVAQFIDVTSKLRHRHLVSILGHCINSEQENSNAGNCVYLVLENISNGTLRSHLTEWRKREMLKWPQRVAAAIGVARGIQFLHTVTAPGISGNDLNIENILLDQTLTAKISNYNLPMLPKNKNNKGGTENSSCPIEDGVRAYGVELGEKEDVYQLGLILMEIITGKPVLNKSELDAMRNKLQKSLMEGLEDLRELVDLTIQGTFAYDSLRTAVELALSCVSNDRNQQPSIDDILWNLQYSVQVQDGWASCESLSNHS</sequence>
<evidence type="ECO:0000256" key="12">
    <source>
        <dbReference type="ARBA" id="ARBA00023170"/>
    </source>
</evidence>
<dbReference type="GO" id="GO:0005524">
    <property type="term" value="F:ATP binding"/>
    <property type="evidence" value="ECO:0007669"/>
    <property type="project" value="InterPro"/>
</dbReference>
<comment type="catalytic activity">
    <reaction evidence="15">
        <text>L-seryl-[protein] + ATP = O-phospho-L-seryl-[protein] + ADP + H(+)</text>
        <dbReference type="Rhea" id="RHEA:17989"/>
        <dbReference type="Rhea" id="RHEA-COMP:9863"/>
        <dbReference type="Rhea" id="RHEA-COMP:11604"/>
        <dbReference type="ChEBI" id="CHEBI:15378"/>
        <dbReference type="ChEBI" id="CHEBI:29999"/>
        <dbReference type="ChEBI" id="CHEBI:30616"/>
        <dbReference type="ChEBI" id="CHEBI:83421"/>
        <dbReference type="ChEBI" id="CHEBI:456216"/>
        <dbReference type="EC" id="2.7.11.1"/>
    </reaction>
</comment>
<keyword evidence="4" id="KW-0433">Leucine-rich repeat</keyword>
<feature type="chain" id="PRO_5008899924" description="non-specific serine/threonine protein kinase" evidence="17">
    <location>
        <begin position="18"/>
        <end position="733"/>
    </location>
</feature>
<dbReference type="Pfam" id="PF07714">
    <property type="entry name" value="PK_Tyr_Ser-Thr"/>
    <property type="match status" value="1"/>
</dbReference>
<dbReference type="SUPFAM" id="SSF52058">
    <property type="entry name" value="L domain-like"/>
    <property type="match status" value="1"/>
</dbReference>
<evidence type="ECO:0000256" key="17">
    <source>
        <dbReference type="SAM" id="SignalP"/>
    </source>
</evidence>
<keyword evidence="7 17" id="KW-0732">Signal</keyword>
<reference evidence="20" key="1">
    <citation type="submission" date="2015-07" db="EMBL/GenBank/DDBJ databases">
        <title>Transcriptome Assembly of Anthurium amnicola.</title>
        <authorList>
            <person name="Suzuki J."/>
        </authorList>
    </citation>
    <scope>NUCLEOTIDE SEQUENCE</scope>
</reference>
<keyword evidence="12 20" id="KW-0675">Receptor</keyword>
<keyword evidence="5" id="KW-0808">Transferase</keyword>
<evidence type="ECO:0000256" key="8">
    <source>
        <dbReference type="ARBA" id="ARBA00022737"/>
    </source>
</evidence>
<comment type="subcellular location">
    <subcellularLocation>
        <location evidence="1">Membrane</location>
        <topology evidence="1">Single-pass type I membrane protein</topology>
    </subcellularLocation>
</comment>
<feature type="domain" description="Protein kinase" evidence="18">
    <location>
        <begin position="437"/>
        <end position="715"/>
    </location>
</feature>
<evidence type="ECO:0000256" key="15">
    <source>
        <dbReference type="ARBA" id="ARBA00048679"/>
    </source>
</evidence>
<dbReference type="PANTHER" id="PTHR48006:SF73">
    <property type="entry name" value="PROTEIN KINASE DOMAIN-CONTAINING PROTEIN"/>
    <property type="match status" value="1"/>
</dbReference>
<dbReference type="AlphaFoldDB" id="A0A1D1Y4H4"/>
<evidence type="ECO:0000256" key="2">
    <source>
        <dbReference type="ARBA" id="ARBA00012513"/>
    </source>
</evidence>
<evidence type="ECO:0000256" key="3">
    <source>
        <dbReference type="ARBA" id="ARBA00022527"/>
    </source>
</evidence>
<dbReference type="InterPro" id="IPR001611">
    <property type="entry name" value="Leu-rich_rpt"/>
</dbReference>
<dbReference type="Gene3D" id="3.30.200.20">
    <property type="entry name" value="Phosphorylase Kinase, domain 1"/>
    <property type="match status" value="1"/>
</dbReference>
<evidence type="ECO:0000256" key="9">
    <source>
        <dbReference type="ARBA" id="ARBA00022777"/>
    </source>
</evidence>
<evidence type="ECO:0000256" key="14">
    <source>
        <dbReference type="ARBA" id="ARBA00047899"/>
    </source>
</evidence>
<keyword evidence="9 20" id="KW-0418">Kinase</keyword>
<dbReference type="InterPro" id="IPR011009">
    <property type="entry name" value="Kinase-like_dom_sf"/>
</dbReference>
<keyword evidence="3" id="KW-0723">Serine/threonine-protein kinase</keyword>
<dbReference type="Gene3D" id="1.10.510.10">
    <property type="entry name" value="Transferase(Phosphotransferase) domain 1"/>
    <property type="match status" value="1"/>
</dbReference>
<keyword evidence="11 16" id="KW-0472">Membrane</keyword>
<evidence type="ECO:0000256" key="1">
    <source>
        <dbReference type="ARBA" id="ARBA00004479"/>
    </source>
</evidence>
<dbReference type="SUPFAM" id="SSF56112">
    <property type="entry name" value="Protein kinase-like (PK-like)"/>
    <property type="match status" value="1"/>
</dbReference>